<dbReference type="OrthoDB" id="549798at2"/>
<dbReference type="PATRIC" id="fig|224013.5.peg.1861"/>
<organism evidence="10 11">
    <name type="scientific">Nostoc piscinale CENA21</name>
    <dbReference type="NCBI Taxonomy" id="224013"/>
    <lineage>
        <taxon>Bacteria</taxon>
        <taxon>Bacillati</taxon>
        <taxon>Cyanobacteriota</taxon>
        <taxon>Cyanophyceae</taxon>
        <taxon>Nostocales</taxon>
        <taxon>Nostocaceae</taxon>
        <taxon>Nostoc</taxon>
    </lineage>
</organism>
<dbReference type="Proteomes" id="UP000062645">
    <property type="component" value="Chromosome"/>
</dbReference>
<evidence type="ECO:0000256" key="9">
    <source>
        <dbReference type="SAM" id="Phobius"/>
    </source>
</evidence>
<comment type="subcellular location">
    <subcellularLocation>
        <location evidence="1">Membrane</location>
        <topology evidence="1">Multi-pass membrane protein</topology>
    </subcellularLocation>
</comment>
<evidence type="ECO:0000256" key="7">
    <source>
        <dbReference type="ARBA" id="ARBA00022989"/>
    </source>
</evidence>
<evidence type="ECO:0000256" key="2">
    <source>
        <dbReference type="ARBA" id="ARBA00004760"/>
    </source>
</evidence>
<dbReference type="InterPro" id="IPR025993">
    <property type="entry name" value="Ceramide_glucosylTrfase"/>
</dbReference>
<protein>
    <submittedName>
        <fullName evidence="10">Glycosyltransferase</fullName>
    </submittedName>
</protein>
<comment type="pathway">
    <text evidence="2">Lipid metabolism; sphingolipid metabolism.</text>
</comment>
<keyword evidence="8 9" id="KW-0472">Membrane</keyword>
<dbReference type="SUPFAM" id="SSF53448">
    <property type="entry name" value="Nucleotide-diphospho-sugar transferases"/>
    <property type="match status" value="1"/>
</dbReference>
<feature type="transmembrane region" description="Helical" evidence="9">
    <location>
        <begin position="12"/>
        <end position="30"/>
    </location>
</feature>
<dbReference type="STRING" id="224013.ACX27_07680"/>
<reference evidence="11" key="1">
    <citation type="submission" date="2015-07" db="EMBL/GenBank/DDBJ databases">
        <title>Genome Of Nitrogen-Fixing Cyanobacterium Nostoc piscinale CENA21 From Solimoes/Amazon River Floodplain Sediments And Comparative Genomics To Uncover Biosynthetic Natural Products Potential.</title>
        <authorList>
            <person name="Leao T.F."/>
            <person name="Leao P.N."/>
            <person name="Guimaraes P.I."/>
            <person name="de Melo A.G.C."/>
            <person name="Ramos R.T.J."/>
            <person name="Silva A."/>
            <person name="Fiore M.F."/>
            <person name="Schneider M.P.C."/>
        </authorList>
    </citation>
    <scope>NUCLEOTIDE SEQUENCE [LARGE SCALE GENOMIC DNA]</scope>
    <source>
        <strain evidence="11">CENA21</strain>
    </source>
</reference>
<dbReference type="PANTHER" id="PTHR12726:SF0">
    <property type="entry name" value="CERAMIDE GLUCOSYLTRANSFERASE"/>
    <property type="match status" value="1"/>
</dbReference>
<dbReference type="GO" id="GO:0006679">
    <property type="term" value="P:glucosylceramide biosynthetic process"/>
    <property type="evidence" value="ECO:0007669"/>
    <property type="project" value="TreeGrafter"/>
</dbReference>
<evidence type="ECO:0000256" key="5">
    <source>
        <dbReference type="ARBA" id="ARBA00022679"/>
    </source>
</evidence>
<sequence length="419" mass="47549">MNELIIFLSRCLLSWLAIQVCSVLALLWCLSSRPQDPLLDEELPKTAVILCLRGADPFLPNCLRSLLHQNYPNYHLKLVVDSIEDPAWQIAHNTINELGVTNVDIQPLKIVRNSCSLKCSSLIQAVSELDESYEVVALVDADTVVHLNWLRELVTPLNNPKVGATTGNRWYIPTGRYWGTVVRYIWNVSALVQMFLYGIPWGGTLAIKTSVLHQTGLLDKWSKAFGEDTMIRSVLGKHKLKVQFVPSLIMLNREECDLPSLRYWFQRQLLSSRLYHPLWIAVATDVIFTILLPNLLLVVFFAALLIGEGDSANLALSWYVSYMLALVMLILFLELGVQPEIRAQGQQVTKLSAAVIGKIAITLPFTQWIYGLAMLASFQMPTVHWRGVIYQVQGPWNIRLVEYRPYHLQDQPSDRKVSL</sequence>
<keyword evidence="11" id="KW-1185">Reference proteome</keyword>
<evidence type="ECO:0000313" key="11">
    <source>
        <dbReference type="Proteomes" id="UP000062645"/>
    </source>
</evidence>
<dbReference type="InterPro" id="IPR029044">
    <property type="entry name" value="Nucleotide-diphossugar_trans"/>
</dbReference>
<gene>
    <name evidence="10" type="ORF">ACX27_07680</name>
</gene>
<evidence type="ECO:0000256" key="3">
    <source>
        <dbReference type="ARBA" id="ARBA00004991"/>
    </source>
</evidence>
<evidence type="ECO:0000256" key="4">
    <source>
        <dbReference type="ARBA" id="ARBA00022676"/>
    </source>
</evidence>
<keyword evidence="4" id="KW-0328">Glycosyltransferase</keyword>
<comment type="pathway">
    <text evidence="3">Sphingolipid metabolism.</text>
</comment>
<keyword evidence="6 9" id="KW-0812">Transmembrane</keyword>
<dbReference type="GO" id="GO:0008120">
    <property type="term" value="F:ceramide glucosyltransferase activity"/>
    <property type="evidence" value="ECO:0007669"/>
    <property type="project" value="TreeGrafter"/>
</dbReference>
<evidence type="ECO:0000256" key="8">
    <source>
        <dbReference type="ARBA" id="ARBA00023136"/>
    </source>
</evidence>
<proteinExistence type="predicted"/>
<dbReference type="GO" id="GO:0016020">
    <property type="term" value="C:membrane"/>
    <property type="evidence" value="ECO:0007669"/>
    <property type="project" value="UniProtKB-SubCell"/>
</dbReference>
<dbReference type="Pfam" id="PF13641">
    <property type="entry name" value="Glyco_tranf_2_3"/>
    <property type="match status" value="1"/>
</dbReference>
<dbReference type="KEGG" id="npz:ACX27_07680"/>
<keyword evidence="7 9" id="KW-1133">Transmembrane helix</keyword>
<reference evidence="10 11" key="2">
    <citation type="journal article" date="2016" name="Genome Announc.">
        <title>Draft Genome Sequence of the N2-Fixing Cyanobacterium Nostoc piscinale CENA21, Isolated from the Brazilian Amazon Floodplain.</title>
        <authorList>
            <person name="Leao T."/>
            <person name="Guimaraes P.I."/>
            <person name="de Melo A.G."/>
            <person name="Ramos R.T."/>
            <person name="Leao P.N."/>
            <person name="Silva A."/>
            <person name="Fiore M.F."/>
            <person name="Schneider M.P."/>
        </authorList>
    </citation>
    <scope>NUCLEOTIDE SEQUENCE [LARGE SCALE GENOMIC DNA]</scope>
    <source>
        <strain evidence="10 11">CENA21</strain>
    </source>
</reference>
<dbReference type="EMBL" id="CP012036">
    <property type="protein sequence ID" value="ALF52763.1"/>
    <property type="molecule type" value="Genomic_DNA"/>
</dbReference>
<evidence type="ECO:0000256" key="1">
    <source>
        <dbReference type="ARBA" id="ARBA00004141"/>
    </source>
</evidence>
<evidence type="ECO:0000256" key="6">
    <source>
        <dbReference type="ARBA" id="ARBA00022692"/>
    </source>
</evidence>
<dbReference type="PANTHER" id="PTHR12726">
    <property type="entry name" value="CERAMIDE GLUCOSYLTRANSFERASE"/>
    <property type="match status" value="1"/>
</dbReference>
<feature type="transmembrane region" description="Helical" evidence="9">
    <location>
        <begin position="278"/>
        <end position="306"/>
    </location>
</feature>
<dbReference type="RefSeq" id="WP_062290508.1">
    <property type="nucleotide sequence ID" value="NZ_CP012036.1"/>
</dbReference>
<dbReference type="Gene3D" id="3.90.550.10">
    <property type="entry name" value="Spore Coat Polysaccharide Biosynthesis Protein SpsA, Chain A"/>
    <property type="match status" value="1"/>
</dbReference>
<dbReference type="AlphaFoldDB" id="A0A0M3V4U7"/>
<keyword evidence="5 10" id="KW-0808">Transferase</keyword>
<accession>A0A0M3V4U7</accession>
<feature type="transmembrane region" description="Helical" evidence="9">
    <location>
        <begin position="318"/>
        <end position="337"/>
    </location>
</feature>
<name>A0A0M3V4U7_9NOSO</name>
<evidence type="ECO:0000313" key="10">
    <source>
        <dbReference type="EMBL" id="ALF52763.1"/>
    </source>
</evidence>